<dbReference type="AlphaFoldDB" id="A0ABC9WZE2"/>
<evidence type="ECO:0000256" key="1">
    <source>
        <dbReference type="SAM" id="MobiDB-lite"/>
    </source>
</evidence>
<proteinExistence type="predicted"/>
<dbReference type="Pfam" id="PF00078">
    <property type="entry name" value="RVT_1"/>
    <property type="match status" value="1"/>
</dbReference>
<feature type="region of interest" description="Disordered" evidence="1">
    <location>
        <begin position="1"/>
        <end position="22"/>
    </location>
</feature>
<organism evidence="3 4">
    <name type="scientific">Grus japonensis</name>
    <name type="common">Japanese crane</name>
    <name type="synonym">Red-crowned crane</name>
    <dbReference type="NCBI Taxonomy" id="30415"/>
    <lineage>
        <taxon>Eukaryota</taxon>
        <taxon>Metazoa</taxon>
        <taxon>Chordata</taxon>
        <taxon>Craniata</taxon>
        <taxon>Vertebrata</taxon>
        <taxon>Euteleostomi</taxon>
        <taxon>Archelosauria</taxon>
        <taxon>Archosauria</taxon>
        <taxon>Dinosauria</taxon>
        <taxon>Saurischia</taxon>
        <taxon>Theropoda</taxon>
        <taxon>Coelurosauria</taxon>
        <taxon>Aves</taxon>
        <taxon>Neognathae</taxon>
        <taxon>Neoaves</taxon>
        <taxon>Gruiformes</taxon>
        <taxon>Gruidae</taxon>
        <taxon>Grus</taxon>
    </lineage>
</organism>
<dbReference type="EMBL" id="BAAFJT010000005">
    <property type="protein sequence ID" value="GAB0190810.1"/>
    <property type="molecule type" value="Genomic_DNA"/>
</dbReference>
<dbReference type="Proteomes" id="UP001623348">
    <property type="component" value="Unassembled WGS sequence"/>
</dbReference>
<comment type="caution">
    <text evidence="3">The sequence shown here is derived from an EMBL/GenBank/DDBJ whole genome shotgun (WGS) entry which is preliminary data.</text>
</comment>
<name>A0ABC9WZE2_GRUJA</name>
<evidence type="ECO:0000313" key="3">
    <source>
        <dbReference type="EMBL" id="GAB0190810.1"/>
    </source>
</evidence>
<dbReference type="PRINTS" id="PR01345">
    <property type="entry name" value="CERVTRCPTASE"/>
</dbReference>
<reference evidence="3 4" key="1">
    <citation type="submission" date="2024-06" db="EMBL/GenBank/DDBJ databases">
        <title>The draft genome of Grus japonensis, version 3.</title>
        <authorList>
            <person name="Nabeshima K."/>
            <person name="Suzuki S."/>
            <person name="Onuma M."/>
        </authorList>
    </citation>
    <scope>NUCLEOTIDE SEQUENCE [LARGE SCALE GENOMIC DNA]</scope>
    <source>
        <strain evidence="3 4">451A</strain>
    </source>
</reference>
<feature type="compositionally biased region" description="Basic and acidic residues" evidence="1">
    <location>
        <begin position="1"/>
        <end position="12"/>
    </location>
</feature>
<dbReference type="InterPro" id="IPR000477">
    <property type="entry name" value="RT_dom"/>
</dbReference>
<evidence type="ECO:0000259" key="2">
    <source>
        <dbReference type="Pfam" id="PF00078"/>
    </source>
</evidence>
<keyword evidence="4" id="KW-1185">Reference proteome</keyword>
<gene>
    <name evidence="3" type="ORF">GRJ2_001546300</name>
</gene>
<protein>
    <submittedName>
        <fullName evidence="3">Mitochondrial enolase superfamily member 1</fullName>
    </submittedName>
</protein>
<dbReference type="PANTHER" id="PTHR33332">
    <property type="entry name" value="REVERSE TRANSCRIPTASE DOMAIN-CONTAINING PROTEIN"/>
    <property type="match status" value="1"/>
</dbReference>
<accession>A0ABC9WZE2</accession>
<evidence type="ECO:0000313" key="4">
    <source>
        <dbReference type="Proteomes" id="UP001623348"/>
    </source>
</evidence>
<feature type="compositionally biased region" description="Acidic residues" evidence="1">
    <location>
        <begin position="13"/>
        <end position="22"/>
    </location>
</feature>
<sequence>MLEQGNDERSPPPEDEEAAETPCDELTYLTTGFNFGYCHRNKPNSATNVTSGAVKDTFCKDERTEQEFSSIKGYANRSTCRKYELGLAHSDVKKDILLEKLAAHGLYGHTLRWVKNWLDGWAQRVVVNGIKYSWWPVTSGAPQGLVLGPVLFNTFINDLDEGIKCTLSKFAGDTKLGRIVDLLESRKALQRDLDRLDPWAEASCMRFNKAKCWVLHLGHNNPMQRYRLGEEWLESCLAEKDLGVLVDSRLNMSQQCAQVAKKANSILACIRNSVASRTREVIVPLYLALVRPHLKYCVRFWAPHYKKDIEVLECVQRRAKEAGEGSREQVS</sequence>
<feature type="domain" description="Reverse transcriptase" evidence="2">
    <location>
        <begin position="90"/>
        <end position="216"/>
    </location>
</feature>